<sequence>MHLMHFSVNAHSSVQGSSKDNNEQGKDEPAARRATTAAPINNGPAQSTTTTSREESHSPGMGSMSYSNHQAQPRPLPTTAPQSVHELAPLHHNNQRQHHRHYSQHRYSNDRLGGALIDRLPELQPATSAMDPNRLPFSEFLRDVVHENSAETTRSGLVQGLTLLDYCDQGNLDLNEDDLGLLDYWNVDGHHSLSQGIRLAPGGHIRDGSTDMAQVRQDLVKMWTNSTWTPANNGKSRNSGTAASPASTPDMRDRIDRITPERLEPSARDRVLAMVLSTCRPGSSAMRVASLFPSVEVMDVLVQNFLLSMANQASQWIHFPTFRLDEQSTEWVAMAAAAGAAQSSMSTLRKFGFILQDAARATLPTQFEDNIPTARDIGLVQALLLAQEIGLWSGNRRKMELAQSQLTVPVTLLRYRNKFLRSSYPHVAVDPSDDGAELEAKWRLWVERERWKRLVFHCLLRDAQCSMATLTNQAISYAELTLPLPEPKELWMAGSALEWKNEYLQRHADRGRPLPSMGDLFFDIHQLSGNTLRLDVQSSVSIYLHGFWALILEYRRLSAIHKTRSNNGNAGGNQNLLLGSRHQELLKDLQSFQLLAQEWPDVTFEEHIVLNFLIMSLHVSLDDLQLFAGKEGEDQARRTYPVLQQWSSSSEARSAVSCASQIIRYAKAVAPGQLKDFCAVAVQQAALALWAYGVINKANKGPSTLPRPYQSSDPVYLDGTDTMPIQRFVGFGQGRPVIRGPMNGENTSESGLDDPRACMAIIQELLRSNVNDGCESLPPMVENLCTLVKQLGDAAWAVGLGSV</sequence>
<keyword evidence="1" id="KW-0479">Metal-binding</keyword>
<dbReference type="Pfam" id="PF04082">
    <property type="entry name" value="Fungal_trans"/>
    <property type="match status" value="1"/>
</dbReference>
<feature type="region of interest" description="Disordered" evidence="6">
    <location>
        <begin position="226"/>
        <end position="252"/>
    </location>
</feature>
<dbReference type="PANTHER" id="PTHR47660:SF2">
    <property type="entry name" value="TRANSCRIPTION FACTOR WITH C2H2 AND ZN(2)-CYS(6) DNA BINDING DOMAIN (EUROFUNG)"/>
    <property type="match status" value="1"/>
</dbReference>
<feature type="compositionally biased region" description="Polar residues" evidence="6">
    <location>
        <begin position="9"/>
        <end position="19"/>
    </location>
</feature>
<name>A0A9P9Y9P6_9HYPO</name>
<dbReference type="EMBL" id="JAGIXG020000001">
    <property type="protein sequence ID" value="KAI6785708.1"/>
    <property type="molecule type" value="Genomic_DNA"/>
</dbReference>
<feature type="compositionally biased region" description="Basic and acidic residues" evidence="6">
    <location>
        <begin position="20"/>
        <end position="31"/>
    </location>
</feature>
<dbReference type="PANTHER" id="PTHR47660">
    <property type="entry name" value="TRANSCRIPTION FACTOR WITH C2H2 AND ZN(2)-CYS(6) DNA BINDING DOMAIN (EUROFUNG)-RELATED-RELATED"/>
    <property type="match status" value="1"/>
</dbReference>
<dbReference type="GO" id="GO:0006351">
    <property type="term" value="P:DNA-templated transcription"/>
    <property type="evidence" value="ECO:0007669"/>
    <property type="project" value="InterPro"/>
</dbReference>
<reference evidence="8" key="2">
    <citation type="submission" date="2022-07" db="EMBL/GenBank/DDBJ databases">
        <authorList>
            <person name="Goncalves M.F.M."/>
            <person name="Hilario S."/>
            <person name="Van De Peer Y."/>
            <person name="Esteves A.C."/>
            <person name="Alves A."/>
        </authorList>
    </citation>
    <scope>NUCLEOTIDE SEQUENCE</scope>
    <source>
        <strain evidence="8">MUM 19.33</strain>
    </source>
</reference>
<evidence type="ECO:0000256" key="3">
    <source>
        <dbReference type="ARBA" id="ARBA00023015"/>
    </source>
</evidence>
<dbReference type="AlphaFoldDB" id="A0A9P9Y9P6"/>
<comment type="caution">
    <text evidence="8">The sequence shown here is derived from an EMBL/GenBank/DDBJ whole genome shotgun (WGS) entry which is preliminary data.</text>
</comment>
<evidence type="ECO:0000259" key="7">
    <source>
        <dbReference type="Pfam" id="PF04082"/>
    </source>
</evidence>
<reference evidence="8" key="1">
    <citation type="journal article" date="2021" name="J Fungi (Basel)">
        <title>Genomic and Metabolomic Analyses of the Marine Fungus Emericellopsis cladophorae: Insights into Saltwater Adaptability Mechanisms and Its Biosynthetic Potential.</title>
        <authorList>
            <person name="Goncalves M.F.M."/>
            <person name="Hilario S."/>
            <person name="Van de Peer Y."/>
            <person name="Esteves A.C."/>
            <person name="Alves A."/>
        </authorList>
    </citation>
    <scope>NUCLEOTIDE SEQUENCE</scope>
    <source>
        <strain evidence="8">MUM 19.33</strain>
    </source>
</reference>
<keyword evidence="5" id="KW-0539">Nucleus</keyword>
<feature type="compositionally biased region" description="Polar residues" evidence="6">
    <location>
        <begin position="226"/>
        <end position="247"/>
    </location>
</feature>
<feature type="domain" description="Xylanolytic transcriptional activator regulatory" evidence="7">
    <location>
        <begin position="320"/>
        <end position="503"/>
    </location>
</feature>
<dbReference type="GO" id="GO:0003677">
    <property type="term" value="F:DNA binding"/>
    <property type="evidence" value="ECO:0007669"/>
    <property type="project" value="InterPro"/>
</dbReference>
<dbReference type="Proteomes" id="UP001055219">
    <property type="component" value="Unassembled WGS sequence"/>
</dbReference>
<evidence type="ECO:0000313" key="8">
    <source>
        <dbReference type="EMBL" id="KAI6785708.1"/>
    </source>
</evidence>
<evidence type="ECO:0000256" key="2">
    <source>
        <dbReference type="ARBA" id="ARBA00022833"/>
    </source>
</evidence>
<proteinExistence type="predicted"/>
<dbReference type="GeneID" id="75832525"/>
<dbReference type="OrthoDB" id="40579at2759"/>
<dbReference type="GO" id="GO:0008270">
    <property type="term" value="F:zinc ion binding"/>
    <property type="evidence" value="ECO:0007669"/>
    <property type="project" value="InterPro"/>
</dbReference>
<evidence type="ECO:0000313" key="9">
    <source>
        <dbReference type="Proteomes" id="UP001055219"/>
    </source>
</evidence>
<feature type="region of interest" description="Disordered" evidence="6">
    <location>
        <begin position="1"/>
        <end position="81"/>
    </location>
</feature>
<keyword evidence="9" id="KW-1185">Reference proteome</keyword>
<protein>
    <submittedName>
        <fullName evidence="8">Early growth response protein-like protein</fullName>
    </submittedName>
</protein>
<organism evidence="8 9">
    <name type="scientific">Emericellopsis cladophorae</name>
    <dbReference type="NCBI Taxonomy" id="2686198"/>
    <lineage>
        <taxon>Eukaryota</taxon>
        <taxon>Fungi</taxon>
        <taxon>Dikarya</taxon>
        <taxon>Ascomycota</taxon>
        <taxon>Pezizomycotina</taxon>
        <taxon>Sordariomycetes</taxon>
        <taxon>Hypocreomycetidae</taxon>
        <taxon>Hypocreales</taxon>
        <taxon>Bionectriaceae</taxon>
        <taxon>Emericellopsis</taxon>
    </lineage>
</organism>
<gene>
    <name evidence="8" type="ORF">J7T54_006047</name>
</gene>
<accession>A0A9P9Y9P6</accession>
<keyword evidence="2" id="KW-0862">Zinc</keyword>
<dbReference type="InterPro" id="IPR007219">
    <property type="entry name" value="XnlR_reg_dom"/>
</dbReference>
<dbReference type="RefSeq" id="XP_051366564.1">
    <property type="nucleotide sequence ID" value="XM_051503197.1"/>
</dbReference>
<evidence type="ECO:0000256" key="5">
    <source>
        <dbReference type="ARBA" id="ARBA00023242"/>
    </source>
</evidence>
<evidence type="ECO:0000256" key="4">
    <source>
        <dbReference type="ARBA" id="ARBA00023163"/>
    </source>
</evidence>
<keyword evidence="4" id="KW-0804">Transcription</keyword>
<evidence type="ECO:0000256" key="1">
    <source>
        <dbReference type="ARBA" id="ARBA00022723"/>
    </source>
</evidence>
<evidence type="ECO:0000256" key="6">
    <source>
        <dbReference type="SAM" id="MobiDB-lite"/>
    </source>
</evidence>
<keyword evidence="3" id="KW-0805">Transcription regulation</keyword>